<evidence type="ECO:0000313" key="2">
    <source>
        <dbReference type="Proteomes" id="UP001596328"/>
    </source>
</evidence>
<dbReference type="EMBL" id="JBHSWU010000201">
    <property type="protein sequence ID" value="MFC6724509.1"/>
    <property type="molecule type" value="Genomic_DNA"/>
</dbReference>
<gene>
    <name evidence="1" type="ORF">ACFQE1_09005</name>
</gene>
<dbReference type="Proteomes" id="UP001596328">
    <property type="component" value="Unassembled WGS sequence"/>
</dbReference>
<name>A0ABD5RYI0_9EURY</name>
<protein>
    <submittedName>
        <fullName evidence="1">DUF1850 domain-containing protein</fullName>
    </submittedName>
</protein>
<reference evidence="1 2" key="1">
    <citation type="journal article" date="2019" name="Int. J. Syst. Evol. Microbiol.">
        <title>The Global Catalogue of Microorganisms (GCM) 10K type strain sequencing project: providing services to taxonomists for standard genome sequencing and annotation.</title>
        <authorList>
            <consortium name="The Broad Institute Genomics Platform"/>
            <consortium name="The Broad Institute Genome Sequencing Center for Infectious Disease"/>
            <person name="Wu L."/>
            <person name="Ma J."/>
        </authorList>
    </citation>
    <scope>NUCLEOTIDE SEQUENCE [LARGE SCALE GENOMIC DNA]</scope>
    <source>
        <strain evidence="1 2">NBRC 111368</strain>
    </source>
</reference>
<dbReference type="AlphaFoldDB" id="A0ABD5RYI0"/>
<accession>A0ABD5RYI0</accession>
<evidence type="ECO:0000313" key="1">
    <source>
        <dbReference type="EMBL" id="MFC6724509.1"/>
    </source>
</evidence>
<comment type="caution">
    <text evidence="1">The sequence shown here is derived from an EMBL/GenBank/DDBJ whole genome shotgun (WGS) entry which is preliminary data.</text>
</comment>
<keyword evidence="2" id="KW-1185">Reference proteome</keyword>
<dbReference type="InterPro" id="IPR015001">
    <property type="entry name" value="DUF1850"/>
</dbReference>
<organism evidence="1 2">
    <name type="scientific">Halobium palmae</name>
    <dbReference type="NCBI Taxonomy" id="1776492"/>
    <lineage>
        <taxon>Archaea</taxon>
        <taxon>Methanobacteriati</taxon>
        <taxon>Methanobacteriota</taxon>
        <taxon>Stenosarchaea group</taxon>
        <taxon>Halobacteria</taxon>
        <taxon>Halobacteriales</taxon>
        <taxon>Haloferacaceae</taxon>
        <taxon>Halobium</taxon>
    </lineage>
</organism>
<dbReference type="PIRSF" id="PIRSF008455">
    <property type="entry name" value="UCP008455"/>
    <property type="match status" value="1"/>
</dbReference>
<dbReference type="InterPro" id="IPR014451">
    <property type="entry name" value="UCP008455"/>
</dbReference>
<dbReference type="Pfam" id="PF08905">
    <property type="entry name" value="DUF1850"/>
    <property type="match status" value="1"/>
</dbReference>
<sequence>MSRRTTVRRALVVLVVVSCLLAGVASAVPGGRALAVEDTRTGERLLTVPVDEGDTVSLEYTHSVEKTRVLDQYTVRGDELEMTRMEFESYGWGLPSRADVREENGTFVFDPEGSFEEIHVTPGDVAHHRLHVGDRTFDLYDRYGERSVRIALVHRSALEAGIDRLTP</sequence>
<proteinExistence type="predicted"/>